<evidence type="ECO:0000256" key="1">
    <source>
        <dbReference type="ARBA" id="ARBA00008005"/>
    </source>
</evidence>
<dbReference type="EMBL" id="UOEU01000811">
    <property type="protein sequence ID" value="VAW40744.1"/>
    <property type="molecule type" value="Genomic_DNA"/>
</dbReference>
<dbReference type="AlphaFoldDB" id="A0A3B0WAJ7"/>
<dbReference type="InterPro" id="IPR052042">
    <property type="entry name" value="Tail_sheath_structural"/>
</dbReference>
<organism evidence="4">
    <name type="scientific">hydrothermal vent metagenome</name>
    <dbReference type="NCBI Taxonomy" id="652676"/>
    <lineage>
        <taxon>unclassified sequences</taxon>
        <taxon>metagenomes</taxon>
        <taxon>ecological metagenomes</taxon>
    </lineage>
</organism>
<feature type="non-terminal residue" evidence="4">
    <location>
        <position position="1"/>
    </location>
</feature>
<name>A0A3B0WAJ7_9ZZZZ</name>
<sequence>SLIKSMSRTLFSEDSKKTMISYPFPDVYRQEIFPQPDPSFLTGVPLFLGIAQKGPINEPMMLHLWQQFAAIFGDSDDGYLSYAVRGFFENGGQVAYVLRLNDDVTVTPLESLRKGLTAVSDLETCDLICAPDLIRNTNLNDLITLQKEIVNHCQLLGDRFAILDTGNNLNREKLIEQSKALNSSFGALYHPWLTVRDASGRPHAIPPCGHIAGIYARSDQLVGVHKAPANEVLDGVISLQKKLTKIDQTELFKNNINMLRSFTGRGIRVWGARTLSTDPVWQYVNVRRLFIAVGRWLTQFMTLLPFEPNDARLWVRISREVEAYLQTVYQQGALKGQTAKQAFYVRCDEETNGQDVRDAGQVVTQIGLAPAVPGEFIDLRVVRGNSGVTVTAAAG</sequence>
<dbReference type="InterPro" id="IPR035089">
    <property type="entry name" value="Phage_sheath_subtilisin"/>
</dbReference>
<reference evidence="4" key="1">
    <citation type="submission" date="2018-06" db="EMBL/GenBank/DDBJ databases">
        <authorList>
            <person name="Zhirakovskaya E."/>
        </authorList>
    </citation>
    <scope>NUCLEOTIDE SEQUENCE</scope>
</reference>
<dbReference type="Gene3D" id="3.40.50.11780">
    <property type="match status" value="1"/>
</dbReference>
<dbReference type="PANTHER" id="PTHR35861">
    <property type="match status" value="1"/>
</dbReference>
<evidence type="ECO:0000259" key="2">
    <source>
        <dbReference type="Pfam" id="PF04984"/>
    </source>
</evidence>
<feature type="domain" description="Tail sheath protein subtilisin-like" evidence="2">
    <location>
        <begin position="125"/>
        <end position="275"/>
    </location>
</feature>
<protein>
    <submittedName>
        <fullName evidence="4">Phage tail sheath protein FI</fullName>
    </submittedName>
</protein>
<dbReference type="Pfam" id="PF17482">
    <property type="entry name" value="Phage_sheath_1C"/>
    <property type="match status" value="1"/>
</dbReference>
<gene>
    <name evidence="4" type="ORF">MNBD_CHLOROFLEXI01-373</name>
</gene>
<dbReference type="InterPro" id="IPR020287">
    <property type="entry name" value="Tail_sheath_C"/>
</dbReference>
<evidence type="ECO:0000313" key="4">
    <source>
        <dbReference type="EMBL" id="VAW40744.1"/>
    </source>
</evidence>
<comment type="similarity">
    <text evidence="1">Belongs to the myoviridae tail sheath protein family.</text>
</comment>
<dbReference type="Pfam" id="PF04984">
    <property type="entry name" value="Phage_sheath_1"/>
    <property type="match status" value="1"/>
</dbReference>
<accession>A0A3B0WAJ7</accession>
<evidence type="ECO:0000259" key="3">
    <source>
        <dbReference type="Pfam" id="PF17482"/>
    </source>
</evidence>
<proteinExistence type="inferred from homology"/>
<dbReference type="PANTHER" id="PTHR35861:SF1">
    <property type="entry name" value="PHAGE TAIL SHEATH PROTEIN"/>
    <property type="match status" value="1"/>
</dbReference>
<feature type="domain" description="Tail sheath protein C-terminal" evidence="3">
    <location>
        <begin position="276"/>
        <end position="381"/>
    </location>
</feature>